<dbReference type="InterPro" id="IPR036291">
    <property type="entry name" value="NAD(P)-bd_dom_sf"/>
</dbReference>
<dbReference type="RefSeq" id="XP_007778923.1">
    <property type="nucleotide sequence ID" value="XM_007780733.1"/>
</dbReference>
<dbReference type="AlphaFoldDB" id="R7YPP8"/>
<dbReference type="SUPFAM" id="SSF51735">
    <property type="entry name" value="NAD(P)-binding Rossmann-fold domains"/>
    <property type="match status" value="1"/>
</dbReference>
<dbReference type="Proteomes" id="UP000016924">
    <property type="component" value="Unassembled WGS sequence"/>
</dbReference>
<dbReference type="PRINTS" id="PR00081">
    <property type="entry name" value="GDHRDH"/>
</dbReference>
<reference evidence="3" key="1">
    <citation type="submission" date="2012-06" db="EMBL/GenBank/DDBJ databases">
        <title>The genome sequence of Coniosporium apollinis CBS 100218.</title>
        <authorList>
            <consortium name="The Broad Institute Genome Sequencing Platform"/>
            <person name="Cuomo C."/>
            <person name="Gorbushina A."/>
            <person name="Noack S."/>
            <person name="Walker B."/>
            <person name="Young S.K."/>
            <person name="Zeng Q."/>
            <person name="Gargeya S."/>
            <person name="Fitzgerald M."/>
            <person name="Haas B."/>
            <person name="Abouelleil A."/>
            <person name="Alvarado L."/>
            <person name="Arachchi H.M."/>
            <person name="Berlin A.M."/>
            <person name="Chapman S.B."/>
            <person name="Goldberg J."/>
            <person name="Griggs A."/>
            <person name="Gujja S."/>
            <person name="Hansen M."/>
            <person name="Howarth C."/>
            <person name="Imamovic A."/>
            <person name="Larimer J."/>
            <person name="McCowan C."/>
            <person name="Montmayeur A."/>
            <person name="Murphy C."/>
            <person name="Neiman D."/>
            <person name="Pearson M."/>
            <person name="Priest M."/>
            <person name="Roberts A."/>
            <person name="Saif S."/>
            <person name="Shea T."/>
            <person name="Sisk P."/>
            <person name="Sykes S."/>
            <person name="Wortman J."/>
            <person name="Nusbaum C."/>
            <person name="Birren B."/>
        </authorList>
    </citation>
    <scope>NUCLEOTIDE SEQUENCE [LARGE SCALE GENOMIC DNA]</scope>
    <source>
        <strain evidence="3">CBS 100218</strain>
    </source>
</reference>
<evidence type="ECO:0000256" key="1">
    <source>
        <dbReference type="ARBA" id="ARBA00023002"/>
    </source>
</evidence>
<keyword evidence="3" id="KW-1185">Reference proteome</keyword>
<evidence type="ECO:0000313" key="3">
    <source>
        <dbReference type="Proteomes" id="UP000016924"/>
    </source>
</evidence>
<dbReference type="PANTHER" id="PTHR43157:SF31">
    <property type="entry name" value="PHOSPHATIDYLINOSITOL-GLYCAN BIOSYNTHESIS CLASS F PROTEIN"/>
    <property type="match status" value="1"/>
</dbReference>
<evidence type="ECO:0000313" key="2">
    <source>
        <dbReference type="EMBL" id="EON63606.1"/>
    </source>
</evidence>
<gene>
    <name evidence="2" type="ORF">W97_02834</name>
</gene>
<accession>R7YPP8</accession>
<protein>
    <submittedName>
        <fullName evidence="2">Uncharacterized protein</fullName>
    </submittedName>
</protein>
<dbReference type="OMA" id="ACHVTNK"/>
<dbReference type="eggNOG" id="KOG1208">
    <property type="taxonomic scope" value="Eukaryota"/>
</dbReference>
<dbReference type="PANTHER" id="PTHR43157">
    <property type="entry name" value="PHOSPHATIDYLINOSITOL-GLYCAN BIOSYNTHESIS CLASS F PROTEIN-RELATED"/>
    <property type="match status" value="1"/>
</dbReference>
<dbReference type="EMBL" id="JH767564">
    <property type="protein sequence ID" value="EON63606.1"/>
    <property type="molecule type" value="Genomic_DNA"/>
</dbReference>
<dbReference type="OrthoDB" id="542013at2759"/>
<dbReference type="InterPro" id="IPR002347">
    <property type="entry name" value="SDR_fam"/>
</dbReference>
<name>R7YPP8_CONA1</name>
<dbReference type="STRING" id="1168221.R7YPP8"/>
<proteinExistence type="predicted"/>
<dbReference type="HOGENOM" id="CLU_010194_44_4_1"/>
<sequence length="335" mass="36896">MDTITYAKMFAYSQFLVKLPYPTSDFTGQTIIVTGANTGLGLEAARHFIRLNATKVIVAVRTVSKGEAAVVEIVRTTQADPSRLEVWPLDLSSYDSIKAFAQRAQGLDRLDAMVQNAGILTQHWKVEEGMESHITVNVISPILLGLLLLPKLRESGKAYDKVGHLSFVGSDLQYLAKFQEKCTDGSLLEALNDKDKTDMGDRYNVSKLLLLYAVRSIARLSPVTLDSPVIINCLTPGACTSDIFRDEPGWSQKILMGIAMKIVARTTEAGSRTLVHAASPVVGVETHGKFLMDCKVYPSGPNVESDEGKVLEESFWKELVQRLEDIRLGVCKDLF</sequence>
<dbReference type="GeneID" id="19900145"/>
<dbReference type="Gene3D" id="3.40.50.720">
    <property type="entry name" value="NAD(P)-binding Rossmann-like Domain"/>
    <property type="match status" value="1"/>
</dbReference>
<dbReference type="GO" id="GO:0016491">
    <property type="term" value="F:oxidoreductase activity"/>
    <property type="evidence" value="ECO:0007669"/>
    <property type="project" value="UniProtKB-KW"/>
</dbReference>
<keyword evidence="1" id="KW-0560">Oxidoreductase</keyword>
<dbReference type="Pfam" id="PF00106">
    <property type="entry name" value="adh_short"/>
    <property type="match status" value="1"/>
</dbReference>
<organism evidence="2 3">
    <name type="scientific">Coniosporium apollinis (strain CBS 100218)</name>
    <name type="common">Rock-inhabiting black yeast</name>
    <dbReference type="NCBI Taxonomy" id="1168221"/>
    <lineage>
        <taxon>Eukaryota</taxon>
        <taxon>Fungi</taxon>
        <taxon>Dikarya</taxon>
        <taxon>Ascomycota</taxon>
        <taxon>Pezizomycotina</taxon>
        <taxon>Dothideomycetes</taxon>
        <taxon>Dothideomycetes incertae sedis</taxon>
        <taxon>Coniosporium</taxon>
    </lineage>
</organism>